<organism evidence="2 3">
    <name type="scientific">Phanerochaete sordida</name>
    <dbReference type="NCBI Taxonomy" id="48140"/>
    <lineage>
        <taxon>Eukaryota</taxon>
        <taxon>Fungi</taxon>
        <taxon>Dikarya</taxon>
        <taxon>Basidiomycota</taxon>
        <taxon>Agaricomycotina</taxon>
        <taxon>Agaricomycetes</taxon>
        <taxon>Polyporales</taxon>
        <taxon>Phanerochaetaceae</taxon>
        <taxon>Phanerochaete</taxon>
    </lineage>
</organism>
<evidence type="ECO:0000313" key="3">
    <source>
        <dbReference type="Proteomes" id="UP000703269"/>
    </source>
</evidence>
<dbReference type="AlphaFoldDB" id="A0A9P3LG91"/>
<protein>
    <submittedName>
        <fullName evidence="2">DUF4470 domain-containing protein</fullName>
    </submittedName>
</protein>
<name>A0A9P3LG91_9APHY</name>
<gene>
    <name evidence="2" type="ORF">PsYK624_102430</name>
</gene>
<evidence type="ECO:0000259" key="1">
    <source>
        <dbReference type="Pfam" id="PF14737"/>
    </source>
</evidence>
<feature type="domain" description="DUF4470" evidence="1">
    <location>
        <begin position="2"/>
        <end position="69"/>
    </location>
</feature>
<keyword evidence="3" id="KW-1185">Reference proteome</keyword>
<dbReference type="OrthoDB" id="2791063at2759"/>
<evidence type="ECO:0000313" key="2">
    <source>
        <dbReference type="EMBL" id="GJE94075.1"/>
    </source>
</evidence>
<dbReference type="Pfam" id="PF14737">
    <property type="entry name" value="DUF4470"/>
    <property type="match status" value="1"/>
</dbReference>
<reference evidence="2 3" key="1">
    <citation type="submission" date="2021-08" db="EMBL/GenBank/DDBJ databases">
        <title>Draft Genome Sequence of Phanerochaete sordida strain YK-624.</title>
        <authorList>
            <person name="Mori T."/>
            <person name="Dohra H."/>
            <person name="Suzuki T."/>
            <person name="Kawagishi H."/>
            <person name="Hirai H."/>
        </authorList>
    </citation>
    <scope>NUCLEOTIDE SEQUENCE [LARGE SCALE GENOMIC DNA]</scope>
    <source>
        <strain evidence="2 3">YK-624</strain>
    </source>
</reference>
<dbReference type="EMBL" id="BPQB01000037">
    <property type="protein sequence ID" value="GJE94075.1"/>
    <property type="molecule type" value="Genomic_DNA"/>
</dbReference>
<dbReference type="Proteomes" id="UP000703269">
    <property type="component" value="Unassembled WGS sequence"/>
</dbReference>
<proteinExistence type="predicted"/>
<comment type="caution">
    <text evidence="2">The sequence shown here is derived from an EMBL/GenBank/DDBJ whole genome shotgun (WGS) entry which is preliminary data.</text>
</comment>
<dbReference type="InterPro" id="IPR027974">
    <property type="entry name" value="DUF4470"/>
</dbReference>
<sequence length="137" mass="15421">MIASGNLRSVLSTIIALPPAYLRKVTVLMNDRDQHVTIRNILIRQLLARISDKRRAADMALHLWYSEFIPEAYGAELVDIGMELCGKNADVLHLQLGEHATLDAEMNGVVRKLCSASIMSSIKFKTTQAQCRFRMHI</sequence>
<accession>A0A9P3LG91</accession>